<dbReference type="InterPro" id="IPR036890">
    <property type="entry name" value="HATPase_C_sf"/>
</dbReference>
<dbReference type="EMBL" id="CP072642">
    <property type="protein sequence ID" value="QUV92910.1"/>
    <property type="molecule type" value="Genomic_DNA"/>
</dbReference>
<dbReference type="CDD" id="cd00082">
    <property type="entry name" value="HisKA"/>
    <property type="match status" value="1"/>
</dbReference>
<keyword evidence="9" id="KW-0067">ATP-binding</keyword>
<dbReference type="NCBIfam" id="TIGR00229">
    <property type="entry name" value="sensory_box"/>
    <property type="match status" value="1"/>
</dbReference>
<feature type="domain" description="PAC" evidence="15">
    <location>
        <begin position="196"/>
        <end position="247"/>
    </location>
</feature>
<evidence type="ECO:0000313" key="17">
    <source>
        <dbReference type="Proteomes" id="UP000677668"/>
    </source>
</evidence>
<keyword evidence="12 13" id="KW-0472">Membrane</keyword>
<dbReference type="Pfam" id="PF02518">
    <property type="entry name" value="HATPase_c"/>
    <property type="match status" value="1"/>
</dbReference>
<dbReference type="Pfam" id="PF08447">
    <property type="entry name" value="PAS_3"/>
    <property type="match status" value="1"/>
</dbReference>
<evidence type="ECO:0000256" key="4">
    <source>
        <dbReference type="ARBA" id="ARBA00022553"/>
    </source>
</evidence>
<dbReference type="PANTHER" id="PTHR43065">
    <property type="entry name" value="SENSOR HISTIDINE KINASE"/>
    <property type="match status" value="1"/>
</dbReference>
<evidence type="ECO:0000256" key="5">
    <source>
        <dbReference type="ARBA" id="ARBA00022679"/>
    </source>
</evidence>
<evidence type="ECO:0000259" key="14">
    <source>
        <dbReference type="PROSITE" id="PS50109"/>
    </source>
</evidence>
<feature type="domain" description="Histidine kinase" evidence="14">
    <location>
        <begin position="267"/>
        <end position="483"/>
    </location>
</feature>
<dbReference type="EC" id="2.7.13.3" evidence="3"/>
<dbReference type="InterPro" id="IPR005467">
    <property type="entry name" value="His_kinase_dom"/>
</dbReference>
<organism evidence="16 17">
    <name type="scientific">Chloracidobacterium sp. N</name>
    <dbReference type="NCBI Taxonomy" id="2821540"/>
    <lineage>
        <taxon>Bacteria</taxon>
        <taxon>Pseudomonadati</taxon>
        <taxon>Acidobacteriota</taxon>
        <taxon>Terriglobia</taxon>
        <taxon>Terriglobales</taxon>
        <taxon>Acidobacteriaceae</taxon>
        <taxon>Chloracidobacterium</taxon>
        <taxon>Chloracidobacterium aggregatum</taxon>
    </lineage>
</organism>
<dbReference type="Gene3D" id="3.30.565.10">
    <property type="entry name" value="Histidine kinase-like ATPase, C-terminal domain"/>
    <property type="match status" value="1"/>
</dbReference>
<dbReference type="RefSeq" id="WP_211421343.1">
    <property type="nucleotide sequence ID" value="NZ_CP072642.1"/>
</dbReference>
<name>A0ABX8AZI8_9BACT</name>
<evidence type="ECO:0000256" key="6">
    <source>
        <dbReference type="ARBA" id="ARBA00022692"/>
    </source>
</evidence>
<dbReference type="SMART" id="SM00387">
    <property type="entry name" value="HATPase_c"/>
    <property type="match status" value="1"/>
</dbReference>
<keyword evidence="10 13" id="KW-1133">Transmembrane helix</keyword>
<feature type="transmembrane region" description="Helical" evidence="13">
    <location>
        <begin position="12"/>
        <end position="36"/>
    </location>
</feature>
<dbReference type="PANTHER" id="PTHR43065:SF10">
    <property type="entry name" value="PEROXIDE STRESS-ACTIVATED HISTIDINE KINASE MAK3"/>
    <property type="match status" value="1"/>
</dbReference>
<dbReference type="CDD" id="cd00130">
    <property type="entry name" value="PAS"/>
    <property type="match status" value="1"/>
</dbReference>
<feature type="transmembrane region" description="Helical" evidence="13">
    <location>
        <begin position="45"/>
        <end position="73"/>
    </location>
</feature>
<keyword evidence="6 13" id="KW-0812">Transmembrane</keyword>
<dbReference type="InterPro" id="IPR025201">
    <property type="entry name" value="KdpD_TM"/>
</dbReference>
<dbReference type="InterPro" id="IPR004358">
    <property type="entry name" value="Sig_transdc_His_kin-like_C"/>
</dbReference>
<dbReference type="SUPFAM" id="SSF55785">
    <property type="entry name" value="PYP-like sensor domain (PAS domain)"/>
    <property type="match status" value="1"/>
</dbReference>
<dbReference type="InterPro" id="IPR038318">
    <property type="entry name" value="KdpD_sf"/>
</dbReference>
<keyword evidence="8" id="KW-0418">Kinase</keyword>
<dbReference type="InterPro" id="IPR003594">
    <property type="entry name" value="HATPase_dom"/>
</dbReference>
<dbReference type="PROSITE" id="PS50113">
    <property type="entry name" value="PAC"/>
    <property type="match status" value="1"/>
</dbReference>
<gene>
    <name evidence="16" type="ORF">J8C05_05825</name>
</gene>
<sequence length="486" mass="53221">MTRKHNVRLGPWLHHLVSYAVGGVSVAALTAIGFYLEVHSTTAALLYLIVIVLVALRTGAAPSAVTALLAYIGLDSFFTAPLFRPAMNQPLDVVAPIVFLTTAFTINRLAAKNRQSFQEIQSLQDQLRLVMDTIPGLVWSESPNGSVEFLNQRWRDFLGASSAPVTDLRRNLPVHPAEADALAEQWQQARMRGRAFETEVRVRRADGVYRRLRLHVVPAGEREQVSKWYGLGTDIEDWRQAEETLARVESELALVSRRTLLGELAASIAHEINQPLSAIVTNGNACLRWLGATPPNLPEARTTVTAIIRDGNRAAEIIARIRAMLSRTELKKATFDLGAALVEVLSLIRNDLVRKGITIHTRLAPDIPAVFGDRVQCQQVVLNLLVNAVEALLPVTERRREIRLSAEPYGDGQVLVTVEDNGVGLGEAHEADIFDAFYTTKPDGMGLGLAISRSIIENHGGRLWCVAGNGFGAKFQFTLLTEGGAG</sequence>
<keyword evidence="5" id="KW-0808">Transferase</keyword>
<comment type="catalytic activity">
    <reaction evidence="1">
        <text>ATP + protein L-histidine = ADP + protein N-phospho-L-histidine.</text>
        <dbReference type="EC" id="2.7.13.3"/>
    </reaction>
</comment>
<dbReference type="InterPro" id="IPR003661">
    <property type="entry name" value="HisK_dim/P_dom"/>
</dbReference>
<dbReference type="Gene3D" id="1.20.120.620">
    <property type="entry name" value="Backbone structure of the membrane domain of e. Coli histidine kinase receptor kdpd"/>
    <property type="match status" value="1"/>
</dbReference>
<keyword evidence="4" id="KW-0597">Phosphoprotein</keyword>
<evidence type="ECO:0000256" key="1">
    <source>
        <dbReference type="ARBA" id="ARBA00000085"/>
    </source>
</evidence>
<dbReference type="InterPro" id="IPR036097">
    <property type="entry name" value="HisK_dim/P_sf"/>
</dbReference>
<evidence type="ECO:0000256" key="9">
    <source>
        <dbReference type="ARBA" id="ARBA00022840"/>
    </source>
</evidence>
<dbReference type="Gene3D" id="1.10.287.130">
    <property type="match status" value="1"/>
</dbReference>
<dbReference type="InterPro" id="IPR000014">
    <property type="entry name" value="PAS"/>
</dbReference>
<dbReference type="PROSITE" id="PS50109">
    <property type="entry name" value="HIS_KIN"/>
    <property type="match status" value="1"/>
</dbReference>
<evidence type="ECO:0000256" key="11">
    <source>
        <dbReference type="ARBA" id="ARBA00023012"/>
    </source>
</evidence>
<dbReference type="InterPro" id="IPR013655">
    <property type="entry name" value="PAS_fold_3"/>
</dbReference>
<protein>
    <recommendedName>
        <fullName evidence="3">histidine kinase</fullName>
        <ecNumber evidence="3">2.7.13.3</ecNumber>
    </recommendedName>
</protein>
<dbReference type="SUPFAM" id="SSF47384">
    <property type="entry name" value="Homodimeric domain of signal transducing histidine kinase"/>
    <property type="match status" value="1"/>
</dbReference>
<evidence type="ECO:0000256" key="7">
    <source>
        <dbReference type="ARBA" id="ARBA00022741"/>
    </source>
</evidence>
<keyword evidence="17" id="KW-1185">Reference proteome</keyword>
<accession>A0ABX8AZI8</accession>
<evidence type="ECO:0000256" key="13">
    <source>
        <dbReference type="SAM" id="Phobius"/>
    </source>
</evidence>
<dbReference type="InterPro" id="IPR035965">
    <property type="entry name" value="PAS-like_dom_sf"/>
</dbReference>
<dbReference type="Gene3D" id="3.30.450.20">
    <property type="entry name" value="PAS domain"/>
    <property type="match status" value="1"/>
</dbReference>
<proteinExistence type="predicted"/>
<dbReference type="PRINTS" id="PR00344">
    <property type="entry name" value="BCTRLSENSOR"/>
</dbReference>
<keyword evidence="11" id="KW-0902">Two-component regulatory system</keyword>
<reference evidence="16 17" key="1">
    <citation type="submission" date="2021-03" db="EMBL/GenBank/DDBJ databases">
        <title>Genomic and phenotypic characterization of Chloracidobacterium isolates provides evidence for multiple species.</title>
        <authorList>
            <person name="Saini M.K."/>
            <person name="Costas A.M.G."/>
            <person name="Tank M."/>
            <person name="Bryant D.A."/>
        </authorList>
    </citation>
    <scope>NUCLEOTIDE SEQUENCE [LARGE SCALE GENOMIC DNA]</scope>
    <source>
        <strain evidence="16 17">N</strain>
    </source>
</reference>
<evidence type="ECO:0000259" key="15">
    <source>
        <dbReference type="PROSITE" id="PS50113"/>
    </source>
</evidence>
<evidence type="ECO:0000313" key="16">
    <source>
        <dbReference type="EMBL" id="QUV92910.1"/>
    </source>
</evidence>
<dbReference type="Pfam" id="PF00512">
    <property type="entry name" value="HisKA"/>
    <property type="match status" value="1"/>
</dbReference>
<evidence type="ECO:0000256" key="12">
    <source>
        <dbReference type="ARBA" id="ARBA00023136"/>
    </source>
</evidence>
<evidence type="ECO:0000256" key="2">
    <source>
        <dbReference type="ARBA" id="ARBA00004141"/>
    </source>
</evidence>
<dbReference type="InterPro" id="IPR000700">
    <property type="entry name" value="PAS-assoc_C"/>
</dbReference>
<dbReference type="Pfam" id="PF13493">
    <property type="entry name" value="DUF4118"/>
    <property type="match status" value="1"/>
</dbReference>
<dbReference type="Proteomes" id="UP000677668">
    <property type="component" value="Chromosome 1"/>
</dbReference>
<evidence type="ECO:0000256" key="3">
    <source>
        <dbReference type="ARBA" id="ARBA00012438"/>
    </source>
</evidence>
<comment type="subcellular location">
    <subcellularLocation>
        <location evidence="2">Membrane</location>
        <topology evidence="2">Multi-pass membrane protein</topology>
    </subcellularLocation>
</comment>
<keyword evidence="7" id="KW-0547">Nucleotide-binding</keyword>
<evidence type="ECO:0000256" key="8">
    <source>
        <dbReference type="ARBA" id="ARBA00022777"/>
    </source>
</evidence>
<dbReference type="SUPFAM" id="SSF55874">
    <property type="entry name" value="ATPase domain of HSP90 chaperone/DNA topoisomerase II/histidine kinase"/>
    <property type="match status" value="1"/>
</dbReference>
<dbReference type="SMART" id="SM00388">
    <property type="entry name" value="HisKA"/>
    <property type="match status" value="1"/>
</dbReference>
<evidence type="ECO:0000256" key="10">
    <source>
        <dbReference type="ARBA" id="ARBA00022989"/>
    </source>
</evidence>